<evidence type="ECO:0000313" key="5">
    <source>
        <dbReference type="EMBL" id="KAF1303095.1"/>
    </source>
</evidence>
<gene>
    <name evidence="5" type="ORF">BAU17_08165</name>
</gene>
<dbReference type="InterPro" id="IPR020449">
    <property type="entry name" value="Tscrpt_reg_AraC-type_HTH"/>
</dbReference>
<evidence type="ECO:0000256" key="1">
    <source>
        <dbReference type="ARBA" id="ARBA00023015"/>
    </source>
</evidence>
<dbReference type="PRINTS" id="PR00032">
    <property type="entry name" value="HTHARAC"/>
</dbReference>
<dbReference type="PROSITE" id="PS01124">
    <property type="entry name" value="HTH_ARAC_FAMILY_2"/>
    <property type="match status" value="1"/>
</dbReference>
<name>A0ABQ6YYD7_9ENTE</name>
<dbReference type="PANTHER" id="PTHR43280:SF28">
    <property type="entry name" value="HTH-TYPE TRANSCRIPTIONAL ACTIVATOR RHAS"/>
    <property type="match status" value="1"/>
</dbReference>
<dbReference type="InterPro" id="IPR018060">
    <property type="entry name" value="HTH_AraC"/>
</dbReference>
<keyword evidence="1" id="KW-0805">Transcription regulation</keyword>
<feature type="domain" description="HTH araC/xylS-type" evidence="4">
    <location>
        <begin position="174"/>
        <end position="272"/>
    </location>
</feature>
<evidence type="ECO:0000313" key="6">
    <source>
        <dbReference type="Proteomes" id="UP000782705"/>
    </source>
</evidence>
<dbReference type="SMART" id="SM00342">
    <property type="entry name" value="HTH_ARAC"/>
    <property type="match status" value="1"/>
</dbReference>
<dbReference type="InterPro" id="IPR009057">
    <property type="entry name" value="Homeodomain-like_sf"/>
</dbReference>
<evidence type="ECO:0000259" key="4">
    <source>
        <dbReference type="PROSITE" id="PS01124"/>
    </source>
</evidence>
<evidence type="ECO:0000256" key="2">
    <source>
        <dbReference type="ARBA" id="ARBA00023125"/>
    </source>
</evidence>
<keyword evidence="2" id="KW-0238">DNA-binding</keyword>
<dbReference type="InterPro" id="IPR003313">
    <property type="entry name" value="AraC-bd"/>
</dbReference>
<dbReference type="Gene3D" id="1.10.10.60">
    <property type="entry name" value="Homeodomain-like"/>
    <property type="match status" value="2"/>
</dbReference>
<reference evidence="5 6" key="1">
    <citation type="submission" date="2016-06" db="EMBL/GenBank/DDBJ databases">
        <title>Four novel species of enterococci isolated from chicken manure.</title>
        <authorList>
            <person name="Van Tyne D."/>
        </authorList>
    </citation>
    <scope>NUCLEOTIDE SEQUENCE [LARGE SCALE GENOMIC DNA]</scope>
    <source>
        <strain evidence="5 6">CU12B</strain>
    </source>
</reference>
<dbReference type="Pfam" id="PF02311">
    <property type="entry name" value="AraC_binding"/>
    <property type="match status" value="1"/>
</dbReference>
<organism evidence="5 6">
    <name type="scientific">Candidatus Enterococcus willemsii</name>
    <dbReference type="NCBI Taxonomy" id="1857215"/>
    <lineage>
        <taxon>Bacteria</taxon>
        <taxon>Bacillati</taxon>
        <taxon>Bacillota</taxon>
        <taxon>Bacilli</taxon>
        <taxon>Lactobacillales</taxon>
        <taxon>Enterococcaceae</taxon>
        <taxon>Enterococcus</taxon>
    </lineage>
</organism>
<proteinExistence type="predicted"/>
<dbReference type="Proteomes" id="UP000782705">
    <property type="component" value="Unassembled WGS sequence"/>
</dbReference>
<dbReference type="InterPro" id="IPR037923">
    <property type="entry name" value="HTH-like"/>
</dbReference>
<dbReference type="Gene3D" id="2.60.120.10">
    <property type="entry name" value="Jelly Rolls"/>
    <property type="match status" value="1"/>
</dbReference>
<comment type="caution">
    <text evidence="5">The sequence shown here is derived from an EMBL/GenBank/DDBJ whole genome shotgun (WGS) entry which is preliminary data.</text>
</comment>
<dbReference type="PANTHER" id="PTHR43280">
    <property type="entry name" value="ARAC-FAMILY TRANSCRIPTIONAL REGULATOR"/>
    <property type="match status" value="1"/>
</dbReference>
<sequence length="278" mass="31970">MIGSQLQQFNPTIYYAFDAWNHADNKNAIHEHDFFEISILLEGEAHYCINHLWQTIHSGELMLFNPHVQHGEEQLPNTSSHQLHIGLGDFQLEGCKRNFLPLAQPLFIQQPYQAKILDCAWQLVNEFNHSNGQFNLICKGLILEMLGFILDSLDTEQATENNQTKNSRLAQVVPLIMTYMDNNYAQDITIEQLATAHFISPTYLSRIFKEVTGISPISYLIQVRLERASELLANETYTIKEIAKTVGYEDAYHFSKSFKKQYGISPSQARKKNGNFFH</sequence>
<keyword evidence="6" id="KW-1185">Reference proteome</keyword>
<dbReference type="SUPFAM" id="SSF46689">
    <property type="entry name" value="Homeodomain-like"/>
    <property type="match status" value="2"/>
</dbReference>
<protein>
    <submittedName>
        <fullName evidence="5">AraC family transcriptional regulator</fullName>
    </submittedName>
</protein>
<dbReference type="InterPro" id="IPR014710">
    <property type="entry name" value="RmlC-like_jellyroll"/>
</dbReference>
<evidence type="ECO:0000256" key="3">
    <source>
        <dbReference type="ARBA" id="ARBA00023163"/>
    </source>
</evidence>
<dbReference type="EMBL" id="MAEL01000044">
    <property type="protein sequence ID" value="KAF1303095.1"/>
    <property type="molecule type" value="Genomic_DNA"/>
</dbReference>
<dbReference type="Pfam" id="PF12833">
    <property type="entry name" value="HTH_18"/>
    <property type="match status" value="1"/>
</dbReference>
<accession>A0ABQ6YYD7</accession>
<dbReference type="SUPFAM" id="SSF51215">
    <property type="entry name" value="Regulatory protein AraC"/>
    <property type="match status" value="1"/>
</dbReference>
<dbReference type="RefSeq" id="WP_161902466.1">
    <property type="nucleotide sequence ID" value="NZ_MAEL01000044.1"/>
</dbReference>
<keyword evidence="3" id="KW-0804">Transcription</keyword>